<organism evidence="6 7">
    <name type="scientific">Sedimentitalea xiamensis</name>
    <dbReference type="NCBI Taxonomy" id="3050037"/>
    <lineage>
        <taxon>Bacteria</taxon>
        <taxon>Pseudomonadati</taxon>
        <taxon>Pseudomonadota</taxon>
        <taxon>Alphaproteobacteria</taxon>
        <taxon>Rhodobacterales</taxon>
        <taxon>Paracoccaceae</taxon>
        <taxon>Sedimentitalea</taxon>
    </lineage>
</organism>
<evidence type="ECO:0000259" key="5">
    <source>
        <dbReference type="PROSITE" id="PS50949"/>
    </source>
</evidence>
<dbReference type="SUPFAM" id="SSF46785">
    <property type="entry name" value="Winged helix' DNA-binding domain"/>
    <property type="match status" value="1"/>
</dbReference>
<dbReference type="InterPro" id="IPR036390">
    <property type="entry name" value="WH_DNA-bd_sf"/>
</dbReference>
<proteinExistence type="predicted"/>
<keyword evidence="1" id="KW-0805">Transcription regulation</keyword>
<accession>A0ABT7FGY9</accession>
<sequence>MVSGKNTQHDKRVAAGPRLASGGAPHRRAPSQAPRGPARFSSSGIRTSADIVYEKLHSDIASMKLRPGTPVSEISLAEEFGVSRTPVREALQRLDKEKLVEIVPKSGTFVGRIPVSAVIEAIVARRALEVVIVRKAVERATPSQVLEFRARLERQREIARKNDLKTFHAEDEAFHAAFASVAGYPGIWEIIRTVKIQVDRYRQLTLPQEGRLDMVIREHKEIVDALESGDADRAVKSMEVHLDKLQLDIEVFGQTWPDYFIHDREIEGQ</sequence>
<evidence type="ECO:0000256" key="4">
    <source>
        <dbReference type="SAM" id="MobiDB-lite"/>
    </source>
</evidence>
<dbReference type="PANTHER" id="PTHR43537:SF45">
    <property type="entry name" value="GNTR FAMILY REGULATORY PROTEIN"/>
    <property type="match status" value="1"/>
</dbReference>
<feature type="domain" description="HTH gntR-type" evidence="5">
    <location>
        <begin position="46"/>
        <end position="113"/>
    </location>
</feature>
<dbReference type="InterPro" id="IPR008920">
    <property type="entry name" value="TF_FadR/GntR_C"/>
</dbReference>
<keyword evidence="2" id="KW-0238">DNA-binding</keyword>
<name>A0ABT7FGY9_9RHOB</name>
<comment type="caution">
    <text evidence="6">The sequence shown here is derived from an EMBL/GenBank/DDBJ whole genome shotgun (WGS) entry which is preliminary data.</text>
</comment>
<feature type="region of interest" description="Disordered" evidence="4">
    <location>
        <begin position="1"/>
        <end position="43"/>
    </location>
</feature>
<dbReference type="PRINTS" id="PR00035">
    <property type="entry name" value="HTHGNTR"/>
</dbReference>
<dbReference type="Proteomes" id="UP001227126">
    <property type="component" value="Unassembled WGS sequence"/>
</dbReference>
<evidence type="ECO:0000313" key="6">
    <source>
        <dbReference type="EMBL" id="MDK3074352.1"/>
    </source>
</evidence>
<evidence type="ECO:0000313" key="7">
    <source>
        <dbReference type="Proteomes" id="UP001227126"/>
    </source>
</evidence>
<dbReference type="Gene3D" id="1.10.10.10">
    <property type="entry name" value="Winged helix-like DNA-binding domain superfamily/Winged helix DNA-binding domain"/>
    <property type="match status" value="1"/>
</dbReference>
<evidence type="ECO:0000256" key="1">
    <source>
        <dbReference type="ARBA" id="ARBA00023015"/>
    </source>
</evidence>
<dbReference type="Pfam" id="PF00392">
    <property type="entry name" value="GntR"/>
    <property type="match status" value="1"/>
</dbReference>
<dbReference type="RefSeq" id="WP_284486282.1">
    <property type="nucleotide sequence ID" value="NZ_JASNJE010000018.1"/>
</dbReference>
<dbReference type="EMBL" id="JASNJE010000018">
    <property type="protein sequence ID" value="MDK3074352.1"/>
    <property type="molecule type" value="Genomic_DNA"/>
</dbReference>
<evidence type="ECO:0000256" key="2">
    <source>
        <dbReference type="ARBA" id="ARBA00023125"/>
    </source>
</evidence>
<dbReference type="PROSITE" id="PS50949">
    <property type="entry name" value="HTH_GNTR"/>
    <property type="match status" value="1"/>
</dbReference>
<dbReference type="InterPro" id="IPR000524">
    <property type="entry name" value="Tscrpt_reg_HTH_GntR"/>
</dbReference>
<dbReference type="InterPro" id="IPR011711">
    <property type="entry name" value="GntR_C"/>
</dbReference>
<dbReference type="PANTHER" id="PTHR43537">
    <property type="entry name" value="TRANSCRIPTIONAL REGULATOR, GNTR FAMILY"/>
    <property type="match status" value="1"/>
</dbReference>
<protein>
    <submittedName>
        <fullName evidence="6">GntR family transcriptional regulator</fullName>
    </submittedName>
</protein>
<dbReference type="Pfam" id="PF07729">
    <property type="entry name" value="FCD"/>
    <property type="match status" value="1"/>
</dbReference>
<dbReference type="Gene3D" id="1.20.120.530">
    <property type="entry name" value="GntR ligand-binding domain-like"/>
    <property type="match status" value="1"/>
</dbReference>
<reference evidence="6 7" key="1">
    <citation type="submission" date="2023-05" db="EMBL/GenBank/DDBJ databases">
        <title>Sedimentitalea sp. nov. JM2-8.</title>
        <authorList>
            <person name="Huang J."/>
        </authorList>
    </citation>
    <scope>NUCLEOTIDE SEQUENCE [LARGE SCALE GENOMIC DNA]</scope>
    <source>
        <strain evidence="6 7">JM2-8</strain>
    </source>
</reference>
<keyword evidence="3" id="KW-0804">Transcription</keyword>
<dbReference type="SMART" id="SM00345">
    <property type="entry name" value="HTH_GNTR"/>
    <property type="match status" value="1"/>
</dbReference>
<evidence type="ECO:0000256" key="3">
    <source>
        <dbReference type="ARBA" id="ARBA00023163"/>
    </source>
</evidence>
<keyword evidence="7" id="KW-1185">Reference proteome</keyword>
<dbReference type="CDD" id="cd07377">
    <property type="entry name" value="WHTH_GntR"/>
    <property type="match status" value="1"/>
</dbReference>
<gene>
    <name evidence="6" type="ORF">QO034_14700</name>
</gene>
<dbReference type="SMART" id="SM00895">
    <property type="entry name" value="FCD"/>
    <property type="match status" value="1"/>
</dbReference>
<dbReference type="InterPro" id="IPR036388">
    <property type="entry name" value="WH-like_DNA-bd_sf"/>
</dbReference>
<dbReference type="SUPFAM" id="SSF48008">
    <property type="entry name" value="GntR ligand-binding domain-like"/>
    <property type="match status" value="1"/>
</dbReference>